<dbReference type="PANTHER" id="PTHR21445:SF0">
    <property type="entry name" value="APURINIC-APYRIMIDINIC ENDONUCLEASE"/>
    <property type="match status" value="1"/>
</dbReference>
<evidence type="ECO:0000256" key="3">
    <source>
        <dbReference type="ARBA" id="ARBA00022723"/>
    </source>
</evidence>
<dbReference type="SMART" id="SM00518">
    <property type="entry name" value="AP2Ec"/>
    <property type="match status" value="1"/>
</dbReference>
<dbReference type="InterPro" id="IPR036237">
    <property type="entry name" value="Xyl_isomerase-like_sf"/>
</dbReference>
<keyword evidence="4 9" id="KW-0255">Endonuclease</keyword>
<feature type="binding site" evidence="9">
    <location>
        <position position="173"/>
    </location>
    <ligand>
        <name>Zn(2+)</name>
        <dbReference type="ChEBI" id="CHEBI:29105"/>
        <label>1</label>
    </ligand>
</feature>
<dbReference type="EC" id="3.1.21.2" evidence="9"/>
<dbReference type="NCBIfam" id="TIGR00587">
    <property type="entry name" value="nfo"/>
    <property type="match status" value="1"/>
</dbReference>
<comment type="similarity">
    <text evidence="1 9">Belongs to the AP endonuclease 2 family.</text>
</comment>
<evidence type="ECO:0000256" key="9">
    <source>
        <dbReference type="HAMAP-Rule" id="MF_00152"/>
    </source>
</evidence>
<feature type="binding site" evidence="9">
    <location>
        <position position="134"/>
    </location>
    <ligand>
        <name>Zn(2+)</name>
        <dbReference type="ChEBI" id="CHEBI:29105"/>
        <label>1</label>
    </ligand>
</feature>
<feature type="binding site" evidence="9">
    <location>
        <position position="259"/>
    </location>
    <ligand>
        <name>Zn(2+)</name>
        <dbReference type="ChEBI" id="CHEBI:29105"/>
        <label>3</label>
    </ligand>
</feature>
<dbReference type="STRING" id="204669.Acid345_1326"/>
<dbReference type="AlphaFoldDB" id="Q1IS22"/>
<feature type="binding site" evidence="9">
    <location>
        <position position="173"/>
    </location>
    <ligand>
        <name>Zn(2+)</name>
        <dbReference type="ChEBI" id="CHEBI:29105"/>
        <label>2</label>
    </ligand>
</feature>
<comment type="function">
    <text evidence="9">Endonuclease IV plays a role in DNA repair. It cleaves phosphodiester bonds at apurinic or apyrimidinic (AP) sites, generating a 3'-hydroxyl group and a 5'-terminal sugar phosphate.</text>
</comment>
<dbReference type="CDD" id="cd00019">
    <property type="entry name" value="AP2Ec"/>
    <property type="match status" value="1"/>
</dbReference>
<name>Q1IS22_KORVE</name>
<dbReference type="GO" id="GO:0008270">
    <property type="term" value="F:zinc ion binding"/>
    <property type="evidence" value="ECO:0007669"/>
    <property type="project" value="UniProtKB-UniRule"/>
</dbReference>
<keyword evidence="8 9" id="KW-0234">DNA repair</keyword>
<evidence type="ECO:0000313" key="11">
    <source>
        <dbReference type="EMBL" id="ABF40328.1"/>
    </source>
</evidence>
<feature type="domain" description="Xylose isomerase-like TIM barrel" evidence="10">
    <location>
        <begin position="46"/>
        <end position="296"/>
    </location>
</feature>
<keyword evidence="2 9" id="KW-0540">Nuclease</keyword>
<keyword evidence="12" id="KW-1185">Reference proteome</keyword>
<dbReference type="InterPro" id="IPR013022">
    <property type="entry name" value="Xyl_isomerase-like_TIM-brl"/>
</dbReference>
<dbReference type="PROSITE" id="PS00731">
    <property type="entry name" value="AP_NUCLEASE_F2_3"/>
    <property type="match status" value="1"/>
</dbReference>
<organism evidence="11 12">
    <name type="scientific">Koribacter versatilis (strain Ellin345)</name>
    <dbReference type="NCBI Taxonomy" id="204669"/>
    <lineage>
        <taxon>Bacteria</taxon>
        <taxon>Pseudomonadati</taxon>
        <taxon>Acidobacteriota</taxon>
        <taxon>Terriglobia</taxon>
        <taxon>Terriglobales</taxon>
        <taxon>Candidatus Korobacteraceae</taxon>
        <taxon>Candidatus Korobacter</taxon>
    </lineage>
</organism>
<feature type="binding site" evidence="9">
    <location>
        <position position="210"/>
    </location>
    <ligand>
        <name>Zn(2+)</name>
        <dbReference type="ChEBI" id="CHEBI:29105"/>
        <label>3</label>
    </ligand>
</feature>
<evidence type="ECO:0000256" key="6">
    <source>
        <dbReference type="ARBA" id="ARBA00022801"/>
    </source>
</evidence>
<dbReference type="FunFam" id="3.20.20.150:FF:000001">
    <property type="entry name" value="Probable endonuclease 4"/>
    <property type="match status" value="1"/>
</dbReference>
<dbReference type="GO" id="GO:0008081">
    <property type="term" value="F:phosphoric diester hydrolase activity"/>
    <property type="evidence" value="ECO:0007669"/>
    <property type="project" value="TreeGrafter"/>
</dbReference>
<keyword evidence="7 9" id="KW-0862">Zinc</keyword>
<dbReference type="SUPFAM" id="SSF51658">
    <property type="entry name" value="Xylose isomerase-like"/>
    <property type="match status" value="1"/>
</dbReference>
<sequence>MPRAVSKKVEIDILKLIPPPKTPPKRTAVRIGIHTSSAGGVELAAERAYRLGCSCLQIFSSSPRQWKPFELGRSQCETMSSIRAKYDLNPLVIHANYLINVAGGNPEFHQKSIEAFRAEVQRGIDLCADYLVLHPGSFKGATREDGLQRAAEAIEAAVDGLGIEKTNLKITIENTAGSEFSLGGSFEQVAELMARLRKHVPVAACIDTCHTHVAGYDITTKKGFEKTLQQLDDTVGLKNVGVFHCNDAKAPRGSKLDRHQHIGQGTIGLEPFKWLLNDPRLQHPAFIAETPIDEPLDDLKNIDALKSCVKKSKPAIHHRDAEAQRTKK</sequence>
<dbReference type="HOGENOM" id="CLU_025885_0_1_0"/>
<dbReference type="InterPro" id="IPR001719">
    <property type="entry name" value="AP_endonuc_2"/>
</dbReference>
<dbReference type="GO" id="GO:0006284">
    <property type="term" value="P:base-excision repair"/>
    <property type="evidence" value="ECO:0007669"/>
    <property type="project" value="TreeGrafter"/>
</dbReference>
<dbReference type="HAMAP" id="MF_00152">
    <property type="entry name" value="Nfo"/>
    <property type="match status" value="1"/>
</dbReference>
<dbReference type="Pfam" id="PF01261">
    <property type="entry name" value="AP_endonuc_2"/>
    <property type="match status" value="1"/>
</dbReference>
<evidence type="ECO:0000259" key="10">
    <source>
        <dbReference type="Pfam" id="PF01261"/>
    </source>
</evidence>
<proteinExistence type="inferred from homology"/>
<evidence type="ECO:0000256" key="7">
    <source>
        <dbReference type="ARBA" id="ARBA00022833"/>
    </source>
</evidence>
<dbReference type="GO" id="GO:0003677">
    <property type="term" value="F:DNA binding"/>
    <property type="evidence" value="ECO:0007669"/>
    <property type="project" value="InterPro"/>
</dbReference>
<feature type="binding site" evidence="9">
    <location>
        <position position="94"/>
    </location>
    <ligand>
        <name>Zn(2+)</name>
        <dbReference type="ChEBI" id="CHEBI:29105"/>
        <label>1</label>
    </ligand>
</feature>
<dbReference type="RefSeq" id="WP_011522130.1">
    <property type="nucleotide sequence ID" value="NC_008009.1"/>
</dbReference>
<gene>
    <name evidence="9" type="primary">nfo</name>
    <name evidence="11" type="ordered locus">Acid345_1326</name>
</gene>
<keyword evidence="3 9" id="KW-0479">Metal-binding</keyword>
<feature type="binding site" evidence="9">
    <location>
        <position position="289"/>
    </location>
    <ligand>
        <name>Zn(2+)</name>
        <dbReference type="ChEBI" id="CHEBI:29105"/>
        <label>2</label>
    </ligand>
</feature>
<comment type="cofactor">
    <cofactor evidence="9">
        <name>Zn(2+)</name>
        <dbReference type="ChEBI" id="CHEBI:29105"/>
    </cofactor>
    <text evidence="9">Binds 3 Zn(2+) ions.</text>
</comment>
<dbReference type="OrthoDB" id="9805666at2"/>
<evidence type="ECO:0000313" key="12">
    <source>
        <dbReference type="Proteomes" id="UP000002432"/>
    </source>
</evidence>
<dbReference type="eggNOG" id="COG0648">
    <property type="taxonomic scope" value="Bacteria"/>
</dbReference>
<dbReference type="GO" id="GO:0008833">
    <property type="term" value="F:deoxyribonuclease IV (phage-T4-induced) activity"/>
    <property type="evidence" value="ECO:0007669"/>
    <property type="project" value="UniProtKB-UniRule"/>
</dbReference>
<evidence type="ECO:0000256" key="4">
    <source>
        <dbReference type="ARBA" id="ARBA00022759"/>
    </source>
</evidence>
<dbReference type="InterPro" id="IPR018246">
    <property type="entry name" value="AP_endonuc_F2_Zn_BS"/>
</dbReference>
<feature type="binding site" evidence="9">
    <location>
        <position position="244"/>
    </location>
    <ligand>
        <name>Zn(2+)</name>
        <dbReference type="ChEBI" id="CHEBI:29105"/>
        <label>2</label>
    </ligand>
</feature>
<dbReference type="PROSITE" id="PS00729">
    <property type="entry name" value="AP_NUCLEASE_F2_1"/>
    <property type="match status" value="1"/>
</dbReference>
<dbReference type="PROSITE" id="PS51432">
    <property type="entry name" value="AP_NUCLEASE_F2_4"/>
    <property type="match status" value="1"/>
</dbReference>
<dbReference type="EnsemblBacteria" id="ABF40328">
    <property type="protein sequence ID" value="ABF40328"/>
    <property type="gene ID" value="Acid345_1326"/>
</dbReference>
<keyword evidence="5 9" id="KW-0227">DNA damage</keyword>
<evidence type="ECO:0000256" key="1">
    <source>
        <dbReference type="ARBA" id="ARBA00005340"/>
    </source>
</evidence>
<dbReference type="EMBL" id="CP000360">
    <property type="protein sequence ID" value="ABF40328.1"/>
    <property type="molecule type" value="Genomic_DNA"/>
</dbReference>
<evidence type="ECO:0000256" key="8">
    <source>
        <dbReference type="ARBA" id="ARBA00023204"/>
    </source>
</evidence>
<keyword evidence="6 9" id="KW-0378">Hydrolase</keyword>
<feature type="binding site" evidence="9">
    <location>
        <position position="207"/>
    </location>
    <ligand>
        <name>Zn(2+)</name>
        <dbReference type="ChEBI" id="CHEBI:29105"/>
        <label>2</label>
    </ligand>
</feature>
<dbReference type="Proteomes" id="UP000002432">
    <property type="component" value="Chromosome"/>
</dbReference>
<evidence type="ECO:0000256" key="5">
    <source>
        <dbReference type="ARBA" id="ARBA00022763"/>
    </source>
</evidence>
<dbReference type="GO" id="GO:0003906">
    <property type="term" value="F:DNA-(apurinic or apyrimidinic site) endonuclease activity"/>
    <property type="evidence" value="ECO:0007669"/>
    <property type="project" value="TreeGrafter"/>
</dbReference>
<dbReference type="KEGG" id="aba:Acid345_1326"/>
<comment type="catalytic activity">
    <reaction evidence="9">
        <text>Endonucleolytic cleavage to 5'-phosphooligonucleotide end-products.</text>
        <dbReference type="EC" id="3.1.21.2"/>
    </reaction>
</comment>
<accession>Q1IS22</accession>
<dbReference type="Gene3D" id="3.20.20.150">
    <property type="entry name" value="Divalent-metal-dependent TIM barrel enzymes"/>
    <property type="match status" value="1"/>
</dbReference>
<reference evidence="11 12" key="1">
    <citation type="journal article" date="2009" name="Appl. Environ. Microbiol.">
        <title>Three genomes from the phylum Acidobacteria provide insight into the lifestyles of these microorganisms in soils.</title>
        <authorList>
            <person name="Ward N.L."/>
            <person name="Challacombe J.F."/>
            <person name="Janssen P.H."/>
            <person name="Henrissat B."/>
            <person name="Coutinho P.M."/>
            <person name="Wu M."/>
            <person name="Xie G."/>
            <person name="Haft D.H."/>
            <person name="Sait M."/>
            <person name="Badger J."/>
            <person name="Barabote R.D."/>
            <person name="Bradley B."/>
            <person name="Brettin T.S."/>
            <person name="Brinkac L.M."/>
            <person name="Bruce D."/>
            <person name="Creasy T."/>
            <person name="Daugherty S.C."/>
            <person name="Davidsen T.M."/>
            <person name="DeBoy R.T."/>
            <person name="Detter J.C."/>
            <person name="Dodson R.J."/>
            <person name="Durkin A.S."/>
            <person name="Ganapathy A."/>
            <person name="Gwinn-Giglio M."/>
            <person name="Han C.S."/>
            <person name="Khouri H."/>
            <person name="Kiss H."/>
            <person name="Kothari S.P."/>
            <person name="Madupu R."/>
            <person name="Nelson K.E."/>
            <person name="Nelson W.C."/>
            <person name="Paulsen I."/>
            <person name="Penn K."/>
            <person name="Ren Q."/>
            <person name="Rosovitz M.J."/>
            <person name="Selengut J.D."/>
            <person name="Shrivastava S."/>
            <person name="Sullivan S.A."/>
            <person name="Tapia R."/>
            <person name="Thompson L.S."/>
            <person name="Watkins K.L."/>
            <person name="Yang Q."/>
            <person name="Yu C."/>
            <person name="Zafar N."/>
            <person name="Zhou L."/>
            <person name="Kuske C.R."/>
        </authorList>
    </citation>
    <scope>NUCLEOTIDE SEQUENCE [LARGE SCALE GENOMIC DNA]</scope>
    <source>
        <strain evidence="11 12">Ellin345</strain>
    </source>
</reference>
<dbReference type="PANTHER" id="PTHR21445">
    <property type="entry name" value="ENDONUCLEASE IV ENDODEOXYRIBONUCLEASE IV"/>
    <property type="match status" value="1"/>
</dbReference>
<protein>
    <recommendedName>
        <fullName evidence="9">Probable endonuclease 4</fullName>
        <ecNumber evidence="9">3.1.21.2</ecNumber>
    </recommendedName>
    <alternativeName>
        <fullName evidence="9">Endodeoxyribonuclease IV</fullName>
    </alternativeName>
    <alternativeName>
        <fullName evidence="9">Endonuclease IV</fullName>
    </alternativeName>
</protein>
<feature type="binding site" evidence="9">
    <location>
        <position position="257"/>
    </location>
    <ligand>
        <name>Zn(2+)</name>
        <dbReference type="ChEBI" id="CHEBI:29105"/>
        <label>3</label>
    </ligand>
</feature>
<evidence type="ECO:0000256" key="2">
    <source>
        <dbReference type="ARBA" id="ARBA00022722"/>
    </source>
</evidence>